<dbReference type="GO" id="GO:0008270">
    <property type="term" value="F:zinc ion binding"/>
    <property type="evidence" value="ECO:0007669"/>
    <property type="project" value="UniProtKB-UniRule"/>
</dbReference>
<dbReference type="NCBIfam" id="TIGR00435">
    <property type="entry name" value="cysS"/>
    <property type="match status" value="1"/>
</dbReference>
<keyword evidence="10 13" id="KW-0648">Protein biosynthesis</keyword>
<keyword evidence="8 13" id="KW-0862">Zinc</keyword>
<protein>
    <recommendedName>
        <fullName evidence="13">Cysteine--tRNA ligase</fullName>
        <ecNumber evidence="13">6.1.1.16</ecNumber>
    </recommendedName>
    <alternativeName>
        <fullName evidence="13">Cysteinyl-tRNA synthetase</fullName>
        <shortName evidence="13">CysRS</shortName>
    </alternativeName>
</protein>
<dbReference type="InterPro" id="IPR015273">
    <property type="entry name" value="Cys-tRNA-synt_Ia_DALR"/>
</dbReference>
<dbReference type="PRINTS" id="PR00983">
    <property type="entry name" value="TRNASYNTHCYS"/>
</dbReference>
<dbReference type="InterPro" id="IPR014729">
    <property type="entry name" value="Rossmann-like_a/b/a_fold"/>
</dbReference>
<dbReference type="GO" id="GO:0005524">
    <property type="term" value="F:ATP binding"/>
    <property type="evidence" value="ECO:0007669"/>
    <property type="project" value="UniProtKB-UniRule"/>
</dbReference>
<comment type="subunit">
    <text evidence="3 13">Monomer.</text>
</comment>
<feature type="binding site" evidence="13">
    <location>
        <position position="29"/>
    </location>
    <ligand>
        <name>Zn(2+)</name>
        <dbReference type="ChEBI" id="CHEBI:29105"/>
    </ligand>
</feature>
<comment type="subcellular location">
    <subcellularLocation>
        <location evidence="1 13">Cytoplasm</location>
    </subcellularLocation>
</comment>
<feature type="short sequence motif" description="'KMSKS' region" evidence="13">
    <location>
        <begin position="270"/>
        <end position="274"/>
    </location>
</feature>
<feature type="short sequence motif" description="'HIGH' region" evidence="13">
    <location>
        <begin position="31"/>
        <end position="41"/>
    </location>
</feature>
<dbReference type="GO" id="GO:0005829">
    <property type="term" value="C:cytosol"/>
    <property type="evidence" value="ECO:0007669"/>
    <property type="project" value="TreeGrafter"/>
</dbReference>
<evidence type="ECO:0000256" key="10">
    <source>
        <dbReference type="ARBA" id="ARBA00022917"/>
    </source>
</evidence>
<dbReference type="Pfam" id="PF23493">
    <property type="entry name" value="CysS_C"/>
    <property type="match status" value="1"/>
</dbReference>
<evidence type="ECO:0000256" key="1">
    <source>
        <dbReference type="ARBA" id="ARBA00004496"/>
    </source>
</evidence>
<evidence type="ECO:0000256" key="8">
    <source>
        <dbReference type="ARBA" id="ARBA00022833"/>
    </source>
</evidence>
<dbReference type="SUPFAM" id="SSF52374">
    <property type="entry name" value="Nucleotidylyl transferase"/>
    <property type="match status" value="1"/>
</dbReference>
<gene>
    <name evidence="13 15" type="primary">cysS</name>
    <name evidence="15" type="ORF">MPNT_130026</name>
</gene>
<proteinExistence type="inferred from homology"/>
<accession>A0A8J2FVF7</accession>
<keyword evidence="7 13" id="KW-0547">Nucleotide-binding</keyword>
<keyword evidence="5 13" id="KW-0436">Ligase</keyword>
<dbReference type="SMART" id="SM00840">
    <property type="entry name" value="DALR_2"/>
    <property type="match status" value="1"/>
</dbReference>
<dbReference type="PANTHER" id="PTHR10890:SF3">
    <property type="entry name" value="CYSTEINE--TRNA LIGASE, CYTOPLASMIC"/>
    <property type="match status" value="1"/>
</dbReference>
<feature type="binding site" evidence="13">
    <location>
        <position position="238"/>
    </location>
    <ligand>
        <name>Zn(2+)</name>
        <dbReference type="ChEBI" id="CHEBI:29105"/>
    </ligand>
</feature>
<evidence type="ECO:0000256" key="13">
    <source>
        <dbReference type="HAMAP-Rule" id="MF_00041"/>
    </source>
</evidence>
<evidence type="ECO:0000256" key="4">
    <source>
        <dbReference type="ARBA" id="ARBA00022490"/>
    </source>
</evidence>
<dbReference type="CDD" id="cd00672">
    <property type="entry name" value="CysRS_core"/>
    <property type="match status" value="1"/>
</dbReference>
<dbReference type="Gene3D" id="3.40.50.620">
    <property type="entry name" value="HUPs"/>
    <property type="match status" value="1"/>
</dbReference>
<dbReference type="EC" id="6.1.1.16" evidence="13"/>
<name>A0A8J2FVF7_9BACT</name>
<dbReference type="Gene3D" id="1.20.120.1910">
    <property type="entry name" value="Cysteine-tRNA ligase, C-terminal anti-codon recognition domain"/>
    <property type="match status" value="1"/>
</dbReference>
<evidence type="ECO:0000256" key="3">
    <source>
        <dbReference type="ARBA" id="ARBA00011245"/>
    </source>
</evidence>
<feature type="binding site" evidence="13">
    <location>
        <position position="242"/>
    </location>
    <ligand>
        <name>Zn(2+)</name>
        <dbReference type="ChEBI" id="CHEBI:29105"/>
    </ligand>
</feature>
<comment type="catalytic activity">
    <reaction evidence="12 13">
        <text>tRNA(Cys) + L-cysteine + ATP = L-cysteinyl-tRNA(Cys) + AMP + diphosphate</text>
        <dbReference type="Rhea" id="RHEA:17773"/>
        <dbReference type="Rhea" id="RHEA-COMP:9661"/>
        <dbReference type="Rhea" id="RHEA-COMP:9679"/>
        <dbReference type="ChEBI" id="CHEBI:30616"/>
        <dbReference type="ChEBI" id="CHEBI:33019"/>
        <dbReference type="ChEBI" id="CHEBI:35235"/>
        <dbReference type="ChEBI" id="CHEBI:78442"/>
        <dbReference type="ChEBI" id="CHEBI:78517"/>
        <dbReference type="ChEBI" id="CHEBI:456215"/>
        <dbReference type="EC" id="6.1.1.16"/>
    </reaction>
</comment>
<feature type="binding site" evidence="13">
    <location>
        <position position="213"/>
    </location>
    <ligand>
        <name>Zn(2+)</name>
        <dbReference type="ChEBI" id="CHEBI:29105"/>
    </ligand>
</feature>
<evidence type="ECO:0000256" key="2">
    <source>
        <dbReference type="ARBA" id="ARBA00005594"/>
    </source>
</evidence>
<keyword evidence="11 13" id="KW-0030">Aminoacyl-tRNA synthetase</keyword>
<dbReference type="GO" id="GO:0006423">
    <property type="term" value="P:cysteinyl-tRNA aminoacylation"/>
    <property type="evidence" value="ECO:0007669"/>
    <property type="project" value="UniProtKB-UniRule"/>
</dbReference>
<evidence type="ECO:0000256" key="12">
    <source>
        <dbReference type="ARBA" id="ARBA00047398"/>
    </source>
</evidence>
<dbReference type="InterPro" id="IPR024909">
    <property type="entry name" value="Cys-tRNA/MSH_ligase"/>
</dbReference>
<dbReference type="InterPro" id="IPR009080">
    <property type="entry name" value="tRNAsynth_Ia_anticodon-bd"/>
</dbReference>
<evidence type="ECO:0000259" key="14">
    <source>
        <dbReference type="SMART" id="SM00840"/>
    </source>
</evidence>
<dbReference type="InterPro" id="IPR015803">
    <property type="entry name" value="Cys-tRNA-ligase"/>
</dbReference>
<dbReference type="HAMAP" id="MF_00041">
    <property type="entry name" value="Cys_tRNA_synth"/>
    <property type="match status" value="1"/>
</dbReference>
<dbReference type="Pfam" id="PF09190">
    <property type="entry name" value="DALR_2"/>
    <property type="match status" value="1"/>
</dbReference>
<comment type="caution">
    <text evidence="15">The sequence shown here is derived from an EMBL/GenBank/DDBJ whole genome shotgun (WGS) entry which is preliminary data.</text>
</comment>
<feature type="binding site" evidence="13">
    <location>
        <position position="273"/>
    </location>
    <ligand>
        <name>ATP</name>
        <dbReference type="ChEBI" id="CHEBI:30616"/>
    </ligand>
</feature>
<keyword evidence="6 13" id="KW-0479">Metal-binding</keyword>
<evidence type="ECO:0000256" key="11">
    <source>
        <dbReference type="ARBA" id="ARBA00023146"/>
    </source>
</evidence>
<dbReference type="Proteomes" id="UP000663859">
    <property type="component" value="Unassembled WGS sequence"/>
</dbReference>
<dbReference type="GO" id="GO:0004817">
    <property type="term" value="F:cysteine-tRNA ligase activity"/>
    <property type="evidence" value="ECO:0007669"/>
    <property type="project" value="UniProtKB-UniRule"/>
</dbReference>
<comment type="similarity">
    <text evidence="2 13">Belongs to the class-I aminoacyl-tRNA synthetase family.</text>
</comment>
<evidence type="ECO:0000256" key="5">
    <source>
        <dbReference type="ARBA" id="ARBA00022598"/>
    </source>
</evidence>
<dbReference type="FunFam" id="3.40.50.620:FF:000130">
    <property type="entry name" value="Cysteine--tRNA ligase"/>
    <property type="match status" value="1"/>
</dbReference>
<dbReference type="PANTHER" id="PTHR10890">
    <property type="entry name" value="CYSTEINYL-TRNA SYNTHETASE"/>
    <property type="match status" value="1"/>
</dbReference>
<dbReference type="Pfam" id="PF01406">
    <property type="entry name" value="tRNA-synt_1e"/>
    <property type="match status" value="1"/>
</dbReference>
<reference evidence="15" key="1">
    <citation type="submission" date="2021-02" db="EMBL/GenBank/DDBJ databases">
        <authorList>
            <person name="Cremers G."/>
            <person name="Picone N."/>
        </authorList>
    </citation>
    <scope>NUCLEOTIDE SEQUENCE</scope>
    <source>
        <strain evidence="15">PQ17</strain>
    </source>
</reference>
<dbReference type="InterPro" id="IPR056411">
    <property type="entry name" value="CysS_C"/>
</dbReference>
<evidence type="ECO:0000256" key="7">
    <source>
        <dbReference type="ARBA" id="ARBA00022741"/>
    </source>
</evidence>
<dbReference type="EMBL" id="CAJNOB010000005">
    <property type="protein sequence ID" value="CAF0692966.1"/>
    <property type="molecule type" value="Genomic_DNA"/>
</dbReference>
<sequence length="466" mass="54110">MELWLYNTRTRKKERFEPLEPGLVRMYSCGPTVYHYAHIGNFRAFLFSDLLRRTLRYFGFRVCHVMNFTDVDDKTIREARESGKNLRELTDFYIEAFRKDMALLRMETPEYQPRATDHIPEMIELIAKLLQKGHAYIGADGSVYFRIRSFPAYGQLARLDFSGLKPGARVAQDEYHKEGLGDFVLWKAWKPEDGDVYWESPWGKGRPGWHIECSAMSMKYLGPRLDIHCGGIDLIFPHHENEIAQSESATGVPFVRFWCHCAHVMVEGQKMSKSLGNLYTVHDVLARGYEGRHLRYALLATTHYRQTLQFSWEAMEAARSSMDRIDDWIRRWEALEPDHFLPENKDELGKGFLERFERALADDLNVPEAVGHLFDFIRVTNRIMDEKGLLPAIPAIWEKLDSVLGLGKPQEWIPPQVQAILEERAQARARKDWSTSDLLRNRLAEMGWVVRDTPKGQEVRRGKSGS</sequence>
<organism evidence="15 16">
    <name type="scientific">Candidatus Methylacidithermus pantelleriae</name>
    <dbReference type="NCBI Taxonomy" id="2744239"/>
    <lineage>
        <taxon>Bacteria</taxon>
        <taxon>Pseudomonadati</taxon>
        <taxon>Verrucomicrobiota</taxon>
        <taxon>Methylacidiphilae</taxon>
        <taxon>Methylacidiphilales</taxon>
        <taxon>Methylacidiphilaceae</taxon>
        <taxon>Candidatus Methylacidithermus</taxon>
    </lineage>
</organism>
<evidence type="ECO:0000256" key="6">
    <source>
        <dbReference type="ARBA" id="ARBA00022723"/>
    </source>
</evidence>
<keyword evidence="4 13" id="KW-0963">Cytoplasm</keyword>
<dbReference type="InterPro" id="IPR032678">
    <property type="entry name" value="tRNA-synt_1_cat_dom"/>
</dbReference>
<evidence type="ECO:0000256" key="9">
    <source>
        <dbReference type="ARBA" id="ARBA00022840"/>
    </source>
</evidence>
<keyword evidence="9 13" id="KW-0067">ATP-binding</keyword>
<keyword evidence="16" id="KW-1185">Reference proteome</keyword>
<evidence type="ECO:0000313" key="15">
    <source>
        <dbReference type="EMBL" id="CAF0692966.1"/>
    </source>
</evidence>
<evidence type="ECO:0000313" key="16">
    <source>
        <dbReference type="Proteomes" id="UP000663859"/>
    </source>
</evidence>
<dbReference type="SUPFAM" id="SSF47323">
    <property type="entry name" value="Anticodon-binding domain of a subclass of class I aminoacyl-tRNA synthetases"/>
    <property type="match status" value="1"/>
</dbReference>
<comment type="cofactor">
    <cofactor evidence="13">
        <name>Zn(2+)</name>
        <dbReference type="ChEBI" id="CHEBI:29105"/>
    </cofactor>
    <text evidence="13">Binds 1 zinc ion per subunit.</text>
</comment>
<dbReference type="RefSeq" id="WP_174582851.1">
    <property type="nucleotide sequence ID" value="NZ_CAJNOB010000005.1"/>
</dbReference>
<dbReference type="AlphaFoldDB" id="A0A8J2FVF7"/>
<feature type="domain" description="Cysteinyl-tRNA synthetase class Ia DALR" evidence="14">
    <location>
        <begin position="355"/>
        <end position="413"/>
    </location>
</feature>